<organism evidence="2 3">
    <name type="scientific">Ailuropoda melanoleuca</name>
    <name type="common">Giant panda</name>
    <dbReference type="NCBI Taxonomy" id="9646"/>
    <lineage>
        <taxon>Eukaryota</taxon>
        <taxon>Metazoa</taxon>
        <taxon>Chordata</taxon>
        <taxon>Craniata</taxon>
        <taxon>Vertebrata</taxon>
        <taxon>Euteleostomi</taxon>
        <taxon>Mammalia</taxon>
        <taxon>Eutheria</taxon>
        <taxon>Laurasiatheria</taxon>
        <taxon>Carnivora</taxon>
        <taxon>Caniformia</taxon>
        <taxon>Ursidae</taxon>
        <taxon>Ailuropoda</taxon>
    </lineage>
</organism>
<dbReference type="Ensembl" id="ENSAMET00000047932.1">
    <property type="protein sequence ID" value="ENSAMEP00000042742.1"/>
    <property type="gene ID" value="ENSAMEG00000027559.1"/>
</dbReference>
<evidence type="ECO:0000256" key="1">
    <source>
        <dbReference type="ARBA" id="ARBA00029457"/>
    </source>
</evidence>
<reference evidence="2 3" key="1">
    <citation type="journal article" date="2010" name="Nature">
        <title>The sequence and de novo assembly of the giant panda genome.</title>
        <authorList>
            <person name="Li R."/>
            <person name="Fan W."/>
            <person name="Tian G."/>
            <person name="Zhu H."/>
            <person name="He L."/>
            <person name="Cai J."/>
            <person name="Huang Q."/>
            <person name="Cai Q."/>
            <person name="Li B."/>
            <person name="Bai Y."/>
            <person name="Zhang Z."/>
            <person name="Zhang Y."/>
            <person name="Wang W."/>
            <person name="Li J."/>
            <person name="Wei F."/>
            <person name="Li H."/>
            <person name="Jian M."/>
            <person name="Li J."/>
            <person name="Zhang Z."/>
            <person name="Nielsen R."/>
            <person name="Li D."/>
            <person name="Gu W."/>
            <person name="Yang Z."/>
            <person name="Xuan Z."/>
            <person name="Ryder O.A."/>
            <person name="Leung F.C."/>
            <person name="Zhou Y."/>
            <person name="Cao J."/>
            <person name="Sun X."/>
            <person name="Fu Y."/>
            <person name="Fang X."/>
            <person name="Guo X."/>
            <person name="Wang B."/>
            <person name="Hou R."/>
            <person name="Shen F."/>
            <person name="Mu B."/>
            <person name="Ni P."/>
            <person name="Lin R."/>
            <person name="Qian W."/>
            <person name="Wang G."/>
            <person name="Yu C."/>
            <person name="Nie W."/>
            <person name="Wang J."/>
            <person name="Wu Z."/>
            <person name="Liang H."/>
            <person name="Min J."/>
            <person name="Wu Q."/>
            <person name="Cheng S."/>
            <person name="Ruan J."/>
            <person name="Wang M."/>
            <person name="Shi Z."/>
            <person name="Wen M."/>
            <person name="Liu B."/>
            <person name="Ren X."/>
            <person name="Zheng H."/>
            <person name="Dong D."/>
            <person name="Cook K."/>
            <person name="Shan G."/>
            <person name="Zhang H."/>
            <person name="Kosiol C."/>
            <person name="Xie X."/>
            <person name="Lu Z."/>
            <person name="Zheng H."/>
            <person name="Li Y."/>
            <person name="Steiner C.C."/>
            <person name="Lam T.T."/>
            <person name="Lin S."/>
            <person name="Zhang Q."/>
            <person name="Li G."/>
            <person name="Tian J."/>
            <person name="Gong T."/>
            <person name="Liu H."/>
            <person name="Zhang D."/>
            <person name="Fang L."/>
            <person name="Ye C."/>
            <person name="Zhang J."/>
            <person name="Hu W."/>
            <person name="Xu A."/>
            <person name="Ren Y."/>
            <person name="Zhang G."/>
            <person name="Bruford M.W."/>
            <person name="Li Q."/>
            <person name="Ma L."/>
            <person name="Guo Y."/>
            <person name="An N."/>
            <person name="Hu Y."/>
            <person name="Zheng Y."/>
            <person name="Shi Y."/>
            <person name="Li Z."/>
            <person name="Liu Q."/>
            <person name="Chen Y."/>
            <person name="Zhao J."/>
            <person name="Qu N."/>
            <person name="Zhao S."/>
            <person name="Tian F."/>
            <person name="Wang X."/>
            <person name="Wang H."/>
            <person name="Xu L."/>
            <person name="Liu X."/>
            <person name="Vinar T."/>
            <person name="Wang Y."/>
            <person name="Lam T.W."/>
            <person name="Yiu S.M."/>
            <person name="Liu S."/>
            <person name="Zhang H."/>
            <person name="Li D."/>
            <person name="Huang Y."/>
            <person name="Wang X."/>
            <person name="Yang G."/>
            <person name="Jiang Z."/>
            <person name="Wang J."/>
            <person name="Qin N."/>
            <person name="Li L."/>
            <person name="Li J."/>
            <person name="Bolund L."/>
            <person name="Kristiansen K."/>
            <person name="Wong G.K."/>
            <person name="Olson M."/>
            <person name="Zhang X."/>
            <person name="Li S."/>
            <person name="Yang H."/>
            <person name="Wang J."/>
            <person name="Wang J."/>
        </authorList>
    </citation>
    <scope>NUCLEOTIDE SEQUENCE [LARGE SCALE GENOMIC DNA]</scope>
</reference>
<comment type="similarity">
    <text evidence="1">Belongs to the C19orf12 family.</text>
</comment>
<reference evidence="2" key="3">
    <citation type="submission" date="2025-09" db="UniProtKB">
        <authorList>
            <consortium name="Ensembl"/>
        </authorList>
    </citation>
    <scope>IDENTIFICATION</scope>
</reference>
<dbReference type="InParanoid" id="A0A7N5KNR0"/>
<reference evidence="2" key="2">
    <citation type="submission" date="2025-08" db="UniProtKB">
        <authorList>
            <consortium name="Ensembl"/>
        </authorList>
    </citation>
    <scope>IDENTIFICATION</scope>
</reference>
<sequence>MNKPLSVDDVMKLLISIAEERKMKEDIEKGATIAGSGAFIGGLVGGPPGIAAVSVLRETLVELRLLL</sequence>
<name>A0A7N5KNR0_AILME</name>
<protein>
    <submittedName>
        <fullName evidence="2">Uncharacterized protein</fullName>
    </submittedName>
</protein>
<dbReference type="Pfam" id="PF20721">
    <property type="entry name" value="C19orf12"/>
    <property type="match status" value="1"/>
</dbReference>
<dbReference type="PANTHER" id="PTHR31493">
    <property type="entry name" value="NAZO FAMILY MEMBER"/>
    <property type="match status" value="1"/>
</dbReference>
<evidence type="ECO:0000313" key="2">
    <source>
        <dbReference type="Ensembl" id="ENSAMEP00000042742.1"/>
    </source>
</evidence>
<keyword evidence="3" id="KW-1185">Reference proteome</keyword>
<dbReference type="PANTHER" id="PTHR31493:SF1">
    <property type="entry name" value="PROTEIN C19ORF12"/>
    <property type="match status" value="1"/>
</dbReference>
<dbReference type="Proteomes" id="UP000008912">
    <property type="component" value="Unassembled WGS sequence"/>
</dbReference>
<proteinExistence type="inferred from homology"/>
<evidence type="ECO:0000313" key="3">
    <source>
        <dbReference type="Proteomes" id="UP000008912"/>
    </source>
</evidence>
<accession>A0A7N5KNR0</accession>
<dbReference type="AlphaFoldDB" id="A0A7N5KNR0"/>
<dbReference type="InterPro" id="IPR033369">
    <property type="entry name" value="C19orf12"/>
</dbReference>